<feature type="compositionally biased region" description="Polar residues" evidence="1">
    <location>
        <begin position="433"/>
        <end position="443"/>
    </location>
</feature>
<feature type="region of interest" description="Disordered" evidence="1">
    <location>
        <begin position="207"/>
        <end position="310"/>
    </location>
</feature>
<organism evidence="2 3">
    <name type="scientific">Terfezia boudieri ATCC MYA-4762</name>
    <dbReference type="NCBI Taxonomy" id="1051890"/>
    <lineage>
        <taxon>Eukaryota</taxon>
        <taxon>Fungi</taxon>
        <taxon>Dikarya</taxon>
        <taxon>Ascomycota</taxon>
        <taxon>Pezizomycotina</taxon>
        <taxon>Pezizomycetes</taxon>
        <taxon>Pezizales</taxon>
        <taxon>Pezizaceae</taxon>
        <taxon>Terfezia</taxon>
    </lineage>
</organism>
<feature type="region of interest" description="Disordered" evidence="1">
    <location>
        <begin position="418"/>
        <end position="510"/>
    </location>
</feature>
<evidence type="ECO:0000313" key="3">
    <source>
        <dbReference type="Proteomes" id="UP000267821"/>
    </source>
</evidence>
<keyword evidence="3" id="KW-1185">Reference proteome</keyword>
<feature type="compositionally biased region" description="Low complexity" evidence="1">
    <location>
        <begin position="64"/>
        <end position="74"/>
    </location>
</feature>
<feature type="compositionally biased region" description="Basic and acidic residues" evidence="1">
    <location>
        <begin position="444"/>
        <end position="458"/>
    </location>
</feature>
<evidence type="ECO:0000313" key="2">
    <source>
        <dbReference type="EMBL" id="RPB26418.1"/>
    </source>
</evidence>
<dbReference type="Proteomes" id="UP000267821">
    <property type="component" value="Unassembled WGS sequence"/>
</dbReference>
<feature type="compositionally biased region" description="Basic and acidic residues" evidence="1">
    <location>
        <begin position="418"/>
        <end position="427"/>
    </location>
</feature>
<evidence type="ECO:0000256" key="1">
    <source>
        <dbReference type="SAM" id="MobiDB-lite"/>
    </source>
</evidence>
<protein>
    <submittedName>
        <fullName evidence="2">Uncharacterized protein</fullName>
    </submittedName>
</protein>
<sequence>MISRRNRRSLYGGARRLIKALVKIEELEKVNRRLREDMESLRNTPPSPPSNTQATPPTPPPPTTTNSVFTNTDPRPARSYAEAATMTSQTHKIPALPLQHPQNVEPPNSRRKEKGCTISEPSDGDIIQTYGSGTTALRRVRAMNNKPGRHHTPTSRVLAEKYEDLRKKYNQLQEERSMRSLYGGARRLIKALVKIEELEKVNRTLREDMESLRNTPPSPPSNDTSTQATPPTPPPPTTKISVSTNTDPRPARSYAEAATMTSQTHKIPAPPLQHPKNVEAPNSRGKGKRQGAGGTPEIHNSCTISEPSEGDIIQTYGSGTKGKGKEQQARATPHPHLPVLAEKYGDPRKKYNQLQEKYDEAHNYINQQEEYEEVYTEAHEGLIKALVKIEELEKTFQEHCDNANNVIMRRTGIRGYEKSEKNEKNANDEDNAVMTTTSPTTYNERAKAAENPPPHHQETCGGSTTPEKTQKDDINASTTTPDYSYPEPNTRRCISRGPNEVQTRSHVPLD</sequence>
<accession>A0A3N4LXJ0</accession>
<feature type="compositionally biased region" description="Polar residues" evidence="1">
    <location>
        <begin position="500"/>
        <end position="510"/>
    </location>
</feature>
<gene>
    <name evidence="2" type="ORF">L211DRAFT_847068</name>
</gene>
<dbReference type="InParanoid" id="A0A3N4LXJ0"/>
<reference evidence="2 3" key="1">
    <citation type="journal article" date="2018" name="Nat. Ecol. Evol.">
        <title>Pezizomycetes genomes reveal the molecular basis of ectomycorrhizal truffle lifestyle.</title>
        <authorList>
            <person name="Murat C."/>
            <person name="Payen T."/>
            <person name="Noel B."/>
            <person name="Kuo A."/>
            <person name="Morin E."/>
            <person name="Chen J."/>
            <person name="Kohler A."/>
            <person name="Krizsan K."/>
            <person name="Balestrini R."/>
            <person name="Da Silva C."/>
            <person name="Montanini B."/>
            <person name="Hainaut M."/>
            <person name="Levati E."/>
            <person name="Barry K.W."/>
            <person name="Belfiori B."/>
            <person name="Cichocki N."/>
            <person name="Clum A."/>
            <person name="Dockter R.B."/>
            <person name="Fauchery L."/>
            <person name="Guy J."/>
            <person name="Iotti M."/>
            <person name="Le Tacon F."/>
            <person name="Lindquist E.A."/>
            <person name="Lipzen A."/>
            <person name="Malagnac F."/>
            <person name="Mello A."/>
            <person name="Molinier V."/>
            <person name="Miyauchi S."/>
            <person name="Poulain J."/>
            <person name="Riccioni C."/>
            <person name="Rubini A."/>
            <person name="Sitrit Y."/>
            <person name="Splivallo R."/>
            <person name="Traeger S."/>
            <person name="Wang M."/>
            <person name="Zifcakova L."/>
            <person name="Wipf D."/>
            <person name="Zambonelli A."/>
            <person name="Paolocci F."/>
            <person name="Nowrousian M."/>
            <person name="Ottonello S."/>
            <person name="Baldrian P."/>
            <person name="Spatafora J.W."/>
            <person name="Henrissat B."/>
            <person name="Nagy L.G."/>
            <person name="Aury J.M."/>
            <person name="Wincker P."/>
            <person name="Grigoriev I.V."/>
            <person name="Bonfante P."/>
            <person name="Martin F.M."/>
        </authorList>
    </citation>
    <scope>NUCLEOTIDE SEQUENCE [LARGE SCALE GENOMIC DNA]</scope>
    <source>
        <strain evidence="2 3">ATCC MYA-4762</strain>
    </source>
</reference>
<feature type="region of interest" description="Disordered" evidence="1">
    <location>
        <begin position="38"/>
        <end position="126"/>
    </location>
</feature>
<proteinExistence type="predicted"/>
<dbReference type="EMBL" id="ML121534">
    <property type="protein sequence ID" value="RPB26418.1"/>
    <property type="molecule type" value="Genomic_DNA"/>
</dbReference>
<dbReference type="AlphaFoldDB" id="A0A3N4LXJ0"/>
<name>A0A3N4LXJ0_9PEZI</name>